<feature type="region of interest" description="Disordered" evidence="1">
    <location>
        <begin position="1"/>
        <end position="71"/>
    </location>
</feature>
<comment type="caution">
    <text evidence="2">The sequence shown here is derived from an EMBL/GenBank/DDBJ whole genome shotgun (WGS) entry which is preliminary data.</text>
</comment>
<evidence type="ECO:0000313" key="2">
    <source>
        <dbReference type="EMBL" id="PUU75812.1"/>
    </source>
</evidence>
<accession>A0A2T6ZK01</accession>
<protein>
    <submittedName>
        <fullName evidence="2">Uncharacterized protein</fullName>
    </submittedName>
</protein>
<organism evidence="2 3">
    <name type="scientific">Tuber borchii</name>
    <name type="common">White truffle</name>
    <dbReference type="NCBI Taxonomy" id="42251"/>
    <lineage>
        <taxon>Eukaryota</taxon>
        <taxon>Fungi</taxon>
        <taxon>Dikarya</taxon>
        <taxon>Ascomycota</taxon>
        <taxon>Pezizomycotina</taxon>
        <taxon>Pezizomycetes</taxon>
        <taxon>Pezizales</taxon>
        <taxon>Tuberaceae</taxon>
        <taxon>Tuber</taxon>
    </lineage>
</organism>
<reference evidence="2 3" key="1">
    <citation type="submission" date="2017-04" db="EMBL/GenBank/DDBJ databases">
        <title>Draft genome sequence of Tuber borchii Vittad., a whitish edible truffle.</title>
        <authorList>
            <consortium name="DOE Joint Genome Institute"/>
            <person name="Murat C."/>
            <person name="Kuo A."/>
            <person name="Barry K.W."/>
            <person name="Clum A."/>
            <person name="Dockter R.B."/>
            <person name="Fauchery L."/>
            <person name="Iotti M."/>
            <person name="Kohler A."/>
            <person name="Labutti K."/>
            <person name="Lindquist E.A."/>
            <person name="Lipzen A."/>
            <person name="Ohm R.A."/>
            <person name="Wang M."/>
            <person name="Grigoriev I.V."/>
            <person name="Zambonelli A."/>
            <person name="Martin F.M."/>
        </authorList>
    </citation>
    <scope>NUCLEOTIDE SEQUENCE [LARGE SCALE GENOMIC DNA]</scope>
    <source>
        <strain evidence="2 3">Tbo3840</strain>
    </source>
</reference>
<feature type="compositionally biased region" description="Polar residues" evidence="1">
    <location>
        <begin position="1"/>
        <end position="54"/>
    </location>
</feature>
<dbReference type="Proteomes" id="UP000244722">
    <property type="component" value="Unassembled WGS sequence"/>
</dbReference>
<proteinExistence type="predicted"/>
<evidence type="ECO:0000313" key="3">
    <source>
        <dbReference type="Proteomes" id="UP000244722"/>
    </source>
</evidence>
<sequence length="71" mass="7596">MSDIQATQDSLENSPTGSPAQSYRTIFPSDSASSAGIPLNSNPPAITSTTPRNIHQQKKNLSFVLHGEPCR</sequence>
<name>A0A2T6ZK01_TUBBO</name>
<dbReference type="AlphaFoldDB" id="A0A2T6ZK01"/>
<gene>
    <name evidence="2" type="ORF">B9Z19DRAFT_309709</name>
</gene>
<evidence type="ECO:0000256" key="1">
    <source>
        <dbReference type="SAM" id="MobiDB-lite"/>
    </source>
</evidence>
<dbReference type="EMBL" id="NESQ01000214">
    <property type="protein sequence ID" value="PUU75812.1"/>
    <property type="molecule type" value="Genomic_DNA"/>
</dbReference>
<keyword evidence="3" id="KW-1185">Reference proteome</keyword>